<dbReference type="InterPro" id="IPR036442">
    <property type="entry name" value="ProQ/FinO_sf"/>
</dbReference>
<organism evidence="6 7">
    <name type="scientific">Aquicella siphonis</name>
    <dbReference type="NCBI Taxonomy" id="254247"/>
    <lineage>
        <taxon>Bacteria</taxon>
        <taxon>Pseudomonadati</taxon>
        <taxon>Pseudomonadota</taxon>
        <taxon>Gammaproteobacteria</taxon>
        <taxon>Legionellales</taxon>
        <taxon>Coxiellaceae</taxon>
        <taxon>Aquicella</taxon>
    </lineage>
</organism>
<evidence type="ECO:0000256" key="4">
    <source>
        <dbReference type="SAM" id="MobiDB-lite"/>
    </source>
</evidence>
<feature type="domain" description="ProQ/FinO" evidence="5">
    <location>
        <begin position="50"/>
        <end position="165"/>
    </location>
</feature>
<dbReference type="InterPro" id="IPR016103">
    <property type="entry name" value="ProQ/FinO"/>
</dbReference>
<feature type="region of interest" description="Disordered" evidence="4">
    <location>
        <begin position="1"/>
        <end position="40"/>
    </location>
</feature>
<dbReference type="SMART" id="SM00945">
    <property type="entry name" value="ProQ"/>
    <property type="match status" value="1"/>
</dbReference>
<evidence type="ECO:0000256" key="1">
    <source>
        <dbReference type="ARBA" id="ARBA00022490"/>
    </source>
</evidence>
<dbReference type="Pfam" id="PF04352">
    <property type="entry name" value="ProQ"/>
    <property type="match status" value="1"/>
</dbReference>
<protein>
    <submittedName>
        <fullName evidence="6">RNA chaperone ProQ</fullName>
    </submittedName>
</protein>
<dbReference type="GO" id="GO:0034057">
    <property type="term" value="F:RNA strand-exchange activity"/>
    <property type="evidence" value="ECO:0007669"/>
    <property type="project" value="InterPro"/>
</dbReference>
<dbReference type="RefSeq" id="WP_148340380.1">
    <property type="nucleotide sequence ID" value="NZ_LR699120.1"/>
</dbReference>
<dbReference type="GO" id="GO:0005829">
    <property type="term" value="C:cytosol"/>
    <property type="evidence" value="ECO:0007669"/>
    <property type="project" value="TreeGrafter"/>
</dbReference>
<dbReference type="GO" id="GO:0033592">
    <property type="term" value="F:RNA strand annealing activity"/>
    <property type="evidence" value="ECO:0007669"/>
    <property type="project" value="InterPro"/>
</dbReference>
<evidence type="ECO:0000259" key="5">
    <source>
        <dbReference type="SMART" id="SM00945"/>
    </source>
</evidence>
<evidence type="ECO:0000256" key="3">
    <source>
        <dbReference type="ARBA" id="ARBA00023186"/>
    </source>
</evidence>
<dbReference type="InterPro" id="IPR023529">
    <property type="entry name" value="ProQ"/>
</dbReference>
<dbReference type="PANTHER" id="PTHR38106">
    <property type="entry name" value="RNA CHAPERONE PROQ"/>
    <property type="match status" value="1"/>
</dbReference>
<keyword evidence="2" id="KW-0694">RNA-binding</keyword>
<dbReference type="OrthoDB" id="8421419at2"/>
<keyword evidence="3" id="KW-0143">Chaperone</keyword>
<gene>
    <name evidence="6" type="primary">proQ</name>
    <name evidence="6" type="ORF">AQUSIP_22990</name>
</gene>
<dbReference type="EMBL" id="LR699120">
    <property type="protein sequence ID" value="VVC76972.1"/>
    <property type="molecule type" value="Genomic_DNA"/>
</dbReference>
<keyword evidence="7" id="KW-1185">Reference proteome</keyword>
<dbReference type="GO" id="GO:0010608">
    <property type="term" value="P:post-transcriptional regulation of gene expression"/>
    <property type="evidence" value="ECO:0007669"/>
    <property type="project" value="InterPro"/>
</dbReference>
<proteinExistence type="predicted"/>
<dbReference type="AlphaFoldDB" id="A0A5E4PL37"/>
<dbReference type="Proteomes" id="UP000324194">
    <property type="component" value="Chromosome 2"/>
</dbReference>
<reference evidence="6 7" key="1">
    <citation type="submission" date="2019-08" db="EMBL/GenBank/DDBJ databases">
        <authorList>
            <person name="Guy L."/>
        </authorList>
    </citation>
    <scope>NUCLEOTIDE SEQUENCE [LARGE SCALE GENOMIC DNA]</scope>
    <source>
        <strain evidence="6 7">SGT-108</strain>
    </source>
</reference>
<dbReference type="SUPFAM" id="SSF48657">
    <property type="entry name" value="FinO-like"/>
    <property type="match status" value="1"/>
</dbReference>
<evidence type="ECO:0000256" key="2">
    <source>
        <dbReference type="ARBA" id="ARBA00022884"/>
    </source>
</evidence>
<dbReference type="KEGG" id="asip:AQUSIP_22990"/>
<name>A0A5E4PL37_9COXI</name>
<accession>A0A5E4PL37</accession>
<dbReference type="PANTHER" id="PTHR38106:SF1">
    <property type="entry name" value="RNA CHAPERONE PROQ"/>
    <property type="match status" value="1"/>
</dbReference>
<feature type="compositionally biased region" description="Polar residues" evidence="4">
    <location>
        <begin position="1"/>
        <end position="19"/>
    </location>
</feature>
<evidence type="ECO:0000313" key="7">
    <source>
        <dbReference type="Proteomes" id="UP000324194"/>
    </source>
</evidence>
<sequence>MSNASLKEQLQAVASQLSDKSGKEQKPKKHFHQIDRDKERVKKPKPKWLDYVQYGVELLRVYFPAGFKTHSEIKPLKKGIKQDLVKRLSTLDSIVTEDKACMVKSLAYYVNTAAYHKSVVEGATRIDLDGNPAGLVTAEEARYSIEKQQAKLLAKQTAKPVTQMPQVTEELA</sequence>
<keyword evidence="1" id="KW-0963">Cytoplasm</keyword>
<evidence type="ECO:0000313" key="6">
    <source>
        <dbReference type="EMBL" id="VVC76972.1"/>
    </source>
</evidence>
<dbReference type="Gene3D" id="1.10.1710.10">
    <property type="entry name" value="ProQ/FinO domain"/>
    <property type="match status" value="1"/>
</dbReference>